<feature type="transmembrane region" description="Helical" evidence="1">
    <location>
        <begin position="68"/>
        <end position="85"/>
    </location>
</feature>
<feature type="transmembrane region" description="Helical" evidence="1">
    <location>
        <begin position="124"/>
        <end position="144"/>
    </location>
</feature>
<dbReference type="NCBIfam" id="NF041644">
    <property type="entry name" value="CBO0543_fam"/>
    <property type="match status" value="1"/>
</dbReference>
<feature type="transmembrane region" description="Helical" evidence="1">
    <location>
        <begin position="6"/>
        <end position="24"/>
    </location>
</feature>
<sequence>MEPIILWFLLILGLSLLIIIMRNLPFKEFLFGYLLTSYFSIIIGVFVVEEEMLHYPSKLLGKHFDSSLLFEYLLFPVVCLYFYRTTYYSSHIGILLQATIYTSALTAVEIAFEKYTSLIEYHTWTGVHTFFSVLSFMIFIRVLIQLLRSQPT</sequence>
<evidence type="ECO:0000256" key="1">
    <source>
        <dbReference type="SAM" id="Phobius"/>
    </source>
</evidence>
<reference evidence="2 3" key="1">
    <citation type="submission" date="2023-04" db="EMBL/GenBank/DDBJ databases">
        <title>Genome sequence of Halobacillus naozhouensis KACC 21980.</title>
        <authorList>
            <person name="Kim S."/>
            <person name="Heo J."/>
            <person name="Kwon S.-W."/>
        </authorList>
    </citation>
    <scope>NUCLEOTIDE SEQUENCE [LARGE SCALE GENOMIC DNA]</scope>
    <source>
        <strain evidence="2 3">KCTC 13234</strain>
    </source>
</reference>
<keyword evidence="1" id="KW-0812">Transmembrane</keyword>
<evidence type="ECO:0000313" key="2">
    <source>
        <dbReference type="EMBL" id="WFT75504.1"/>
    </source>
</evidence>
<keyword evidence="1" id="KW-0472">Membrane</keyword>
<proteinExistence type="predicted"/>
<evidence type="ECO:0000313" key="3">
    <source>
        <dbReference type="Proteomes" id="UP001221597"/>
    </source>
</evidence>
<organism evidence="2 3">
    <name type="scientific">Halobacillus naozhouensis</name>
    <dbReference type="NCBI Taxonomy" id="554880"/>
    <lineage>
        <taxon>Bacteria</taxon>
        <taxon>Bacillati</taxon>
        <taxon>Bacillota</taxon>
        <taxon>Bacilli</taxon>
        <taxon>Bacillales</taxon>
        <taxon>Bacillaceae</taxon>
        <taxon>Halobacillus</taxon>
    </lineage>
</organism>
<dbReference type="EMBL" id="CP121671">
    <property type="protein sequence ID" value="WFT75504.1"/>
    <property type="molecule type" value="Genomic_DNA"/>
</dbReference>
<dbReference type="RefSeq" id="WP_283077470.1">
    <property type="nucleotide sequence ID" value="NZ_CP121671.1"/>
</dbReference>
<protein>
    <submittedName>
        <fullName evidence="2">Uncharacterized protein</fullName>
    </submittedName>
</protein>
<dbReference type="InterPro" id="IPR048147">
    <property type="entry name" value="CBO0543-like"/>
</dbReference>
<keyword evidence="3" id="KW-1185">Reference proteome</keyword>
<feature type="transmembrane region" description="Helical" evidence="1">
    <location>
        <begin position="31"/>
        <end position="48"/>
    </location>
</feature>
<gene>
    <name evidence="2" type="ORF">P9989_03655</name>
</gene>
<name>A0ABY8J264_9BACI</name>
<keyword evidence="1" id="KW-1133">Transmembrane helix</keyword>
<feature type="transmembrane region" description="Helical" evidence="1">
    <location>
        <begin position="92"/>
        <end position="112"/>
    </location>
</feature>
<dbReference type="Proteomes" id="UP001221597">
    <property type="component" value="Chromosome"/>
</dbReference>
<accession>A0ABY8J264</accession>